<accession>A0A835ZGM7</accession>
<keyword evidence="3" id="KW-1185">Reference proteome</keyword>
<feature type="compositionally biased region" description="Low complexity" evidence="1">
    <location>
        <begin position="156"/>
        <end position="165"/>
    </location>
</feature>
<evidence type="ECO:0000313" key="3">
    <source>
        <dbReference type="Proteomes" id="UP000664859"/>
    </source>
</evidence>
<organism evidence="2 3">
    <name type="scientific">Tribonema minus</name>
    <dbReference type="NCBI Taxonomy" id="303371"/>
    <lineage>
        <taxon>Eukaryota</taxon>
        <taxon>Sar</taxon>
        <taxon>Stramenopiles</taxon>
        <taxon>Ochrophyta</taxon>
        <taxon>PX clade</taxon>
        <taxon>Xanthophyceae</taxon>
        <taxon>Tribonematales</taxon>
        <taxon>Tribonemataceae</taxon>
        <taxon>Tribonema</taxon>
    </lineage>
</organism>
<reference evidence="2" key="1">
    <citation type="submission" date="2021-02" db="EMBL/GenBank/DDBJ databases">
        <title>First Annotated Genome of the Yellow-green Alga Tribonema minus.</title>
        <authorList>
            <person name="Mahan K.M."/>
        </authorList>
    </citation>
    <scope>NUCLEOTIDE SEQUENCE</scope>
    <source>
        <strain evidence="2">UTEX B ZZ1240</strain>
    </source>
</reference>
<name>A0A835ZGM7_9STRA</name>
<protein>
    <submittedName>
        <fullName evidence="2">Uncharacterized protein</fullName>
    </submittedName>
</protein>
<comment type="caution">
    <text evidence="2">The sequence shown here is derived from an EMBL/GenBank/DDBJ whole genome shotgun (WGS) entry which is preliminary data.</text>
</comment>
<gene>
    <name evidence="2" type="ORF">JKP88DRAFT_251888</name>
</gene>
<feature type="region of interest" description="Disordered" evidence="1">
    <location>
        <begin position="149"/>
        <end position="222"/>
    </location>
</feature>
<dbReference type="Proteomes" id="UP000664859">
    <property type="component" value="Unassembled WGS sequence"/>
</dbReference>
<evidence type="ECO:0000313" key="2">
    <source>
        <dbReference type="EMBL" id="KAG5190940.1"/>
    </source>
</evidence>
<evidence type="ECO:0000256" key="1">
    <source>
        <dbReference type="SAM" id="MobiDB-lite"/>
    </source>
</evidence>
<dbReference type="AlphaFoldDB" id="A0A835ZGM7"/>
<dbReference type="EMBL" id="JAFCMP010000025">
    <property type="protein sequence ID" value="KAG5190940.1"/>
    <property type="molecule type" value="Genomic_DNA"/>
</dbReference>
<proteinExistence type="predicted"/>
<sequence length="319" mass="35137">MPRTKSNLPTQSCWVGMDTAAWCLHGSSSSKAQQRTEASRQAVVALSAHCKLRARALLQALTQRCQQCGISHRSCLADPVREPQAVHHMCCLMIVSQQRRKTREQATYKHVQSALRFCVATRRITSKPADMFGKRGDCQEYARRTLQTHTQMAETPAARASVSAPRPKRDPSAARKTQGGVCPPLPQFFFTGGSPSRRAAHTRAHAHGGADSSGHRQQRQRPRDAWSRVAHCCCWCFARPRPTAMSRPRASSVAFCRVLPATSALGRVRPRLAGHERARLCAHLARPHDEGVLIVDALARADVELLGVGGLRSVAREHS</sequence>